<evidence type="ECO:0000259" key="2">
    <source>
        <dbReference type="Pfam" id="PF00535"/>
    </source>
</evidence>
<dbReference type="InterPro" id="IPR001296">
    <property type="entry name" value="Glyco_trans_1"/>
</dbReference>
<evidence type="ECO:0000259" key="1">
    <source>
        <dbReference type="Pfam" id="PF00534"/>
    </source>
</evidence>
<dbReference type="SUPFAM" id="SSF53448">
    <property type="entry name" value="Nucleotide-diphospho-sugar transferases"/>
    <property type="match status" value="1"/>
</dbReference>
<dbReference type="SUPFAM" id="SSF53756">
    <property type="entry name" value="UDP-Glycosyltransferase/glycogen phosphorylase"/>
    <property type="match status" value="2"/>
</dbReference>
<dbReference type="Pfam" id="PF00534">
    <property type="entry name" value="Glycos_transf_1"/>
    <property type="match status" value="1"/>
</dbReference>
<proteinExistence type="predicted"/>
<dbReference type="EMBL" id="CP021965">
    <property type="protein sequence ID" value="AWV36047.1"/>
    <property type="molecule type" value="Genomic_DNA"/>
</dbReference>
<evidence type="ECO:0008006" key="5">
    <source>
        <dbReference type="Google" id="ProtNLM"/>
    </source>
</evidence>
<organism evidence="3 4">
    <name type="scientific">Paenibacillus odorifer</name>
    <dbReference type="NCBI Taxonomy" id="189426"/>
    <lineage>
        <taxon>Bacteria</taxon>
        <taxon>Bacillati</taxon>
        <taxon>Bacillota</taxon>
        <taxon>Bacilli</taxon>
        <taxon>Bacillales</taxon>
        <taxon>Paenibacillaceae</taxon>
        <taxon>Paenibacillus</taxon>
    </lineage>
</organism>
<reference evidence="3 4" key="1">
    <citation type="submission" date="2017-06" db="EMBL/GenBank/DDBJ databases">
        <title>Complete genome sequence of Paenibacillus odorifer CBA7130.</title>
        <authorList>
            <person name="Nam Y.-D."/>
            <person name="Kang J."/>
            <person name="Chung W.-H."/>
        </authorList>
    </citation>
    <scope>NUCLEOTIDE SEQUENCE [LARGE SCALE GENOMIC DNA]</scope>
    <source>
        <strain evidence="3 4">CBA7130</strain>
    </source>
</reference>
<dbReference type="Proteomes" id="UP000249163">
    <property type="component" value="Chromosome"/>
</dbReference>
<dbReference type="CDD" id="cd03801">
    <property type="entry name" value="GT4_PimA-like"/>
    <property type="match status" value="2"/>
</dbReference>
<dbReference type="Pfam" id="PF00535">
    <property type="entry name" value="Glycos_transf_2"/>
    <property type="match status" value="1"/>
</dbReference>
<dbReference type="Gene3D" id="3.40.50.2000">
    <property type="entry name" value="Glycogen Phosphorylase B"/>
    <property type="match status" value="4"/>
</dbReference>
<dbReference type="InterPro" id="IPR029044">
    <property type="entry name" value="Nucleotide-diphossugar_trans"/>
</dbReference>
<dbReference type="RefSeq" id="WP_111505743.1">
    <property type="nucleotide sequence ID" value="NZ_CP021965.1"/>
</dbReference>
<dbReference type="Gene3D" id="3.90.550.10">
    <property type="entry name" value="Spore Coat Polysaccharide Biosynthesis Protein SpsA, Chain A"/>
    <property type="match status" value="1"/>
</dbReference>
<accession>A0AAD0KRS9</accession>
<feature type="domain" description="Glycosyl transferase family 1" evidence="1">
    <location>
        <begin position="1075"/>
        <end position="1247"/>
    </location>
</feature>
<gene>
    <name evidence="3" type="ORF">CD191_27520</name>
</gene>
<dbReference type="PANTHER" id="PTHR12526:SF630">
    <property type="entry name" value="GLYCOSYLTRANSFERASE"/>
    <property type="match status" value="1"/>
</dbReference>
<protein>
    <recommendedName>
        <fullName evidence="5">Glycosyltransferase</fullName>
    </recommendedName>
</protein>
<dbReference type="Pfam" id="PF13692">
    <property type="entry name" value="Glyco_trans_1_4"/>
    <property type="match status" value="1"/>
</dbReference>
<dbReference type="GO" id="GO:0016757">
    <property type="term" value="F:glycosyltransferase activity"/>
    <property type="evidence" value="ECO:0007669"/>
    <property type="project" value="InterPro"/>
</dbReference>
<dbReference type="InterPro" id="IPR001173">
    <property type="entry name" value="Glyco_trans_2-like"/>
</dbReference>
<feature type="domain" description="Glycosyltransferase 2-like" evidence="2">
    <location>
        <begin position="594"/>
        <end position="721"/>
    </location>
</feature>
<evidence type="ECO:0000313" key="4">
    <source>
        <dbReference type="Proteomes" id="UP000249163"/>
    </source>
</evidence>
<dbReference type="PANTHER" id="PTHR12526">
    <property type="entry name" value="GLYCOSYLTRANSFERASE"/>
    <property type="match status" value="1"/>
</dbReference>
<dbReference type="AlphaFoldDB" id="A0AAD0KRS9"/>
<sequence>MNEATNLVQNIIERNHIKKNILRQTTRLNSLEVENASVGTHGLLVSENNKSVFINFKLETSKKYYKLVYNISNTETTGEVILHVKGNNQRHEKYHLGTFYGTPIVYFLKCDFDAEIITLEIAEASSFTLGQLELIQISNSEYKANKLKQYTGKLRRVVSKQPHLRAKFFKELKENGLKQAIQKTKSKLYQNVDSYNNIQVSGQNFKREISLKQSNTVLFVSHDAQNAGASILSLNIVKTLKKVFNKDVIVLLLKGGPLVNEFSKYATIINFNQNSLSYLENEEEVNKIINEFKDKGVNICISNSVVSNILTKLMFEHGIKVISLVHELPTSIKTYDFIEAANYAVQYSDKIVFPNNFVRESFADCFPVDEKKVHIRPQGIYNKRRGALDKQAAKKKLCENLKIEPDSTILLGGGYGDLRKGFDIFFSIAKEMLVGENGGKLHFVWVGQVEPILEKWMKHDAEILKLDSYIHQIDFQTNLSPILQGADLFLLPSREDPFPSIVLEAIDNGTPTVTFEGNGGMGEFIKRLGVRPAPYLNTKDFASEIYRILGDEQSYESIKQLGLELIEKELDFSDYVNQLLHMTQGEETFSKEVSVIIPNYNYENYIEDRLNSIIYQTVKPKEIIFLDDMSNDNSVQVAERILKRSNIPYKIIKNEVNVGCFGQWIRGIKEATGDLIWIAEADDLCESNMLEKLIPSFDDDEVNLAYCQSEIIDGNSTKVGYIYSEYTKDLSLTKWDSSYCIEGREEVVEGLAIKNTIPNASAVLFRSSALEGLEEMLCDYKIGGDWLAYLYALKLGKISFVSDILNYHRRHSSSIVSRSEQKLELFKEMLAIKLFILENFEIPGFIVDRFLQHIPNEYARLGCKGYESKDILKNDVLADKFLNLENEARKKVNSVNYLRIKKRILFVAPDFEVGGGQMLVVRLANFFASFQDVYVYNARPWLEDSMMSGMISRNVNVLKSNGNPDELRSYINDLKIEVINSHIWWSDKITYHAIQGNQNINWVLAMHGCYEALIENPDWDNDFSSLVKPVLDRANSIIYATNKNKRVFDTVEVNNIDKLYKVYYGYQLQNIGLKDKTELGIAEDDFVFGLVSRAIKEKGWEESITAVINLNEELERKIHLILVGHGQYANEMREKYKDNKFIHFIMDLKKPSEWIGWVKAFDVAILPSYFISESLPNSIIEYLAYDKPVISTNIGEIPKMLHSVEEDKYAGIILELNEERIVDVQELTDAMRVMVTDSGQYSEYAKNTKLLFEQFKMSNFASAYFRLF</sequence>
<evidence type="ECO:0000313" key="3">
    <source>
        <dbReference type="EMBL" id="AWV36047.1"/>
    </source>
</evidence>
<name>A0AAD0KRS9_9BACL</name>